<dbReference type="GO" id="GO:1902977">
    <property type="term" value="P:mitotic DNA replication preinitiation complex assembly"/>
    <property type="evidence" value="ECO:0007669"/>
    <property type="project" value="TreeGrafter"/>
</dbReference>
<keyword evidence="5" id="KW-0131">Cell cycle</keyword>
<dbReference type="InterPro" id="IPR038763">
    <property type="entry name" value="DHH_sf"/>
</dbReference>
<evidence type="ECO:0000256" key="1">
    <source>
        <dbReference type="ARBA" id="ARBA00004123"/>
    </source>
</evidence>
<evidence type="ECO:0000313" key="7">
    <source>
        <dbReference type="Proteomes" id="UP001201812"/>
    </source>
</evidence>
<dbReference type="GO" id="GO:0003697">
    <property type="term" value="F:single-stranded DNA binding"/>
    <property type="evidence" value="ECO:0007669"/>
    <property type="project" value="TreeGrafter"/>
</dbReference>
<dbReference type="AlphaFoldDB" id="A0AAD4MY82"/>
<reference evidence="6" key="1">
    <citation type="submission" date="2022-01" db="EMBL/GenBank/DDBJ databases">
        <title>Genome Sequence Resource for Two Populations of Ditylenchus destructor, the Migratory Endoparasitic Phytonematode.</title>
        <authorList>
            <person name="Zhang H."/>
            <person name="Lin R."/>
            <person name="Xie B."/>
        </authorList>
    </citation>
    <scope>NUCLEOTIDE SEQUENCE</scope>
    <source>
        <strain evidence="6">BazhouSP</strain>
    </source>
</reference>
<dbReference type="PANTHER" id="PTHR10507:SF0">
    <property type="entry name" value="CELL DIVISION CONTROL PROTEIN 45 HOMOLOG"/>
    <property type="match status" value="1"/>
</dbReference>
<dbReference type="GO" id="GO:0000727">
    <property type="term" value="P:double-strand break repair via break-induced replication"/>
    <property type="evidence" value="ECO:0007669"/>
    <property type="project" value="TreeGrafter"/>
</dbReference>
<evidence type="ECO:0000256" key="4">
    <source>
        <dbReference type="ARBA" id="ARBA00023242"/>
    </source>
</evidence>
<gene>
    <name evidence="6" type="ORF">DdX_11381</name>
</gene>
<name>A0AAD4MY82_9BILA</name>
<evidence type="ECO:0000313" key="6">
    <source>
        <dbReference type="EMBL" id="KAI1709309.1"/>
    </source>
</evidence>
<protein>
    <submittedName>
        <fullName evidence="6">CDC45-like protein domain-containing protein</fullName>
    </submittedName>
</protein>
<evidence type="ECO:0000256" key="5">
    <source>
        <dbReference type="ARBA" id="ARBA00023306"/>
    </source>
</evidence>
<keyword evidence="4" id="KW-0539">Nucleus</keyword>
<dbReference type="GO" id="GO:0006270">
    <property type="term" value="P:DNA replication initiation"/>
    <property type="evidence" value="ECO:0007669"/>
    <property type="project" value="InterPro"/>
</dbReference>
<dbReference type="GO" id="GO:0003688">
    <property type="term" value="F:DNA replication origin binding"/>
    <property type="evidence" value="ECO:0007669"/>
    <property type="project" value="TreeGrafter"/>
</dbReference>
<dbReference type="SUPFAM" id="SSF64182">
    <property type="entry name" value="DHH phosphoesterases"/>
    <property type="match status" value="1"/>
</dbReference>
<accession>A0AAD4MY82</accession>
<dbReference type="InterPro" id="IPR003874">
    <property type="entry name" value="CDC45"/>
</dbReference>
<dbReference type="Proteomes" id="UP001201812">
    <property type="component" value="Unassembled WGS sequence"/>
</dbReference>
<dbReference type="PANTHER" id="PTHR10507">
    <property type="entry name" value="CDC45-RELATED PROTEIN"/>
    <property type="match status" value="1"/>
</dbReference>
<dbReference type="GO" id="GO:0003682">
    <property type="term" value="F:chromatin binding"/>
    <property type="evidence" value="ECO:0007669"/>
    <property type="project" value="TreeGrafter"/>
</dbReference>
<dbReference type="Pfam" id="PF02724">
    <property type="entry name" value="CDC45"/>
    <property type="match status" value="2"/>
</dbReference>
<comment type="subcellular location">
    <subcellularLocation>
        <location evidence="1">Nucleus</location>
    </subcellularLocation>
</comment>
<evidence type="ECO:0000256" key="3">
    <source>
        <dbReference type="ARBA" id="ARBA00022705"/>
    </source>
</evidence>
<dbReference type="EMBL" id="JAKKPZ010000031">
    <property type="protein sequence ID" value="KAI1709309.1"/>
    <property type="molecule type" value="Genomic_DNA"/>
</dbReference>
<organism evidence="6 7">
    <name type="scientific">Ditylenchus destructor</name>
    <dbReference type="NCBI Taxonomy" id="166010"/>
    <lineage>
        <taxon>Eukaryota</taxon>
        <taxon>Metazoa</taxon>
        <taxon>Ecdysozoa</taxon>
        <taxon>Nematoda</taxon>
        <taxon>Chromadorea</taxon>
        <taxon>Rhabditida</taxon>
        <taxon>Tylenchina</taxon>
        <taxon>Tylenchomorpha</taxon>
        <taxon>Sphaerularioidea</taxon>
        <taxon>Anguinidae</taxon>
        <taxon>Anguininae</taxon>
        <taxon>Ditylenchus</taxon>
    </lineage>
</organism>
<keyword evidence="3" id="KW-0235">DNA replication</keyword>
<keyword evidence="7" id="KW-1185">Reference proteome</keyword>
<sequence>MNHFSHTLVIVNADVDALAASAILTYALSCDDVTFSISPVDSWSAIDKAIVEHKDQVKNIVLINCGATRSLLDLNLPDEIRVFILDSHRPVHLDNIYNNDTIRVLAVATEIEEWSIPESSKIYAREDLATRIERRALKHQQKANWKRSRATLLWNYYMNTWHSHSSAVFMLELVHGLGKSSAEMMWCAAVGLSSQFTDQLISVENYTSICLERMRPFIRKYAPRSSALCGDDQLRISFDKELTLPLYSHWSLYKSMSNDNIFVCQSKLWTQKGDQSLKHILAKLGLTLAECRQNYTAMSVERRKEVFEILEEHISSSFASFKAHFGYSTCYSSADFARILSYRLECPSGSAPTMYDRFTNANSMLRQFTQHGGRQTQELDTAFDKYKIVLQELTSLVFVCINQAHIISSARYYLANVHQTPAVMYLSSRHCLYTFAHMLLRAFASAKNARSTSKPFILSVPLSEKVSEWYLVTGIMPLADILSDTQRKSVIGRVFEQIAEESRIEVRREHFDSNIIMIRGTDRAKFFNSLETRLEIS</sequence>
<evidence type="ECO:0000256" key="2">
    <source>
        <dbReference type="ARBA" id="ARBA00010727"/>
    </source>
</evidence>
<dbReference type="GO" id="GO:0031261">
    <property type="term" value="C:DNA replication preinitiation complex"/>
    <property type="evidence" value="ECO:0007669"/>
    <property type="project" value="TreeGrafter"/>
</dbReference>
<proteinExistence type="inferred from homology"/>
<comment type="similarity">
    <text evidence="2">Belongs to the CDC45 family.</text>
</comment>
<comment type="caution">
    <text evidence="6">The sequence shown here is derived from an EMBL/GenBank/DDBJ whole genome shotgun (WGS) entry which is preliminary data.</text>
</comment>